<organism evidence="8 9">
    <name type="scientific">Morella rubra</name>
    <name type="common">Chinese bayberry</name>
    <dbReference type="NCBI Taxonomy" id="262757"/>
    <lineage>
        <taxon>Eukaryota</taxon>
        <taxon>Viridiplantae</taxon>
        <taxon>Streptophyta</taxon>
        <taxon>Embryophyta</taxon>
        <taxon>Tracheophyta</taxon>
        <taxon>Spermatophyta</taxon>
        <taxon>Magnoliopsida</taxon>
        <taxon>eudicotyledons</taxon>
        <taxon>Gunneridae</taxon>
        <taxon>Pentapetalae</taxon>
        <taxon>rosids</taxon>
        <taxon>fabids</taxon>
        <taxon>Fagales</taxon>
        <taxon>Myricaceae</taxon>
        <taxon>Morella</taxon>
    </lineage>
</organism>
<accession>A0A6A1UQU6</accession>
<evidence type="ECO:0000256" key="5">
    <source>
        <dbReference type="ARBA" id="ARBA00023239"/>
    </source>
</evidence>
<dbReference type="InterPro" id="IPR001568">
    <property type="entry name" value="RNase_T2-like"/>
</dbReference>
<evidence type="ECO:0000313" key="8">
    <source>
        <dbReference type="EMBL" id="KAB1202168.1"/>
    </source>
</evidence>
<keyword evidence="3" id="KW-0378">Hydrolase</keyword>
<comment type="similarity">
    <text evidence="1 7">Belongs to the RNase T2 family.</text>
</comment>
<gene>
    <name evidence="8" type="ORF">CJ030_MR8G020246</name>
</gene>
<evidence type="ECO:0000256" key="6">
    <source>
        <dbReference type="PIRSR" id="PIRSR633697-1"/>
    </source>
</evidence>
<dbReference type="GO" id="GO:0003723">
    <property type="term" value="F:RNA binding"/>
    <property type="evidence" value="ECO:0007669"/>
    <property type="project" value="InterPro"/>
</dbReference>
<keyword evidence="3" id="KW-0255">Endonuclease</keyword>
<evidence type="ECO:0000313" key="9">
    <source>
        <dbReference type="Proteomes" id="UP000516437"/>
    </source>
</evidence>
<evidence type="ECO:0000256" key="2">
    <source>
        <dbReference type="ARBA" id="ARBA00022722"/>
    </source>
</evidence>
<name>A0A6A1UQU6_9ROSI</name>
<comment type="caution">
    <text evidence="8">The sequence shown here is derived from an EMBL/GenBank/DDBJ whole genome shotgun (WGS) entry which is preliminary data.</text>
</comment>
<sequence>MRVLFIAACILVLAIAVWVRRVTFFSSFVDRQALSQDLILAAAYDYDYSLLSMQWPKSFCNTGQVECSQVPADFTIHGLWPQKNGQPVKCPGEPRYDDAMLKGNVSLTNTMNQIWPSLNPRKPNEKFWGDEWEKHGTCTNSVYKYTQNDYFQLTCDSHLGIVPGTSHSIYDYKNAIIESELNHIPTFQCNSDWQGTVQLLEIRFCIEQTGRHLQDCNLPITDPWCDKVDKIAFP</sequence>
<dbReference type="GO" id="GO:0006401">
    <property type="term" value="P:RNA catabolic process"/>
    <property type="evidence" value="ECO:0007669"/>
    <property type="project" value="TreeGrafter"/>
</dbReference>
<feature type="active site" evidence="6">
    <location>
        <position position="77"/>
    </location>
</feature>
<evidence type="ECO:0000256" key="4">
    <source>
        <dbReference type="ARBA" id="ARBA00023157"/>
    </source>
</evidence>
<dbReference type="Proteomes" id="UP000516437">
    <property type="component" value="Chromosome 8"/>
</dbReference>
<reference evidence="8 9" key="1">
    <citation type="journal article" date="2019" name="Plant Biotechnol. J.">
        <title>The red bayberry genome and genetic basis of sex determination.</title>
        <authorList>
            <person name="Jia H.M."/>
            <person name="Jia H.J."/>
            <person name="Cai Q.L."/>
            <person name="Wang Y."/>
            <person name="Zhao H.B."/>
            <person name="Yang W.F."/>
            <person name="Wang G.Y."/>
            <person name="Li Y.H."/>
            <person name="Zhan D.L."/>
            <person name="Shen Y.T."/>
            <person name="Niu Q.F."/>
            <person name="Chang L."/>
            <person name="Qiu J."/>
            <person name="Zhao L."/>
            <person name="Xie H.B."/>
            <person name="Fu W.Y."/>
            <person name="Jin J."/>
            <person name="Li X.W."/>
            <person name="Jiao Y."/>
            <person name="Zhou C.C."/>
            <person name="Tu T."/>
            <person name="Chai C.Y."/>
            <person name="Gao J.L."/>
            <person name="Fan L.J."/>
            <person name="van de Weg E."/>
            <person name="Wang J.Y."/>
            <person name="Gao Z.S."/>
        </authorList>
    </citation>
    <scope>NUCLEOTIDE SEQUENCE [LARGE SCALE GENOMIC DNA]</scope>
    <source>
        <tissue evidence="8">Leaves</tissue>
    </source>
</reference>
<dbReference type="GO" id="GO:0005576">
    <property type="term" value="C:extracellular region"/>
    <property type="evidence" value="ECO:0007669"/>
    <property type="project" value="TreeGrafter"/>
</dbReference>
<keyword evidence="4" id="KW-1015">Disulfide bond</keyword>
<dbReference type="Gene3D" id="3.90.730.10">
    <property type="entry name" value="Ribonuclease T2-like"/>
    <property type="match status" value="1"/>
</dbReference>
<dbReference type="InterPro" id="IPR033697">
    <property type="entry name" value="Ribonuclease_T2_eukaryotic"/>
</dbReference>
<feature type="active site" evidence="6">
    <location>
        <position position="135"/>
    </location>
</feature>
<dbReference type="PROSITE" id="PS00530">
    <property type="entry name" value="RNASE_T2_1"/>
    <property type="match status" value="1"/>
</dbReference>
<dbReference type="PROSITE" id="PS00531">
    <property type="entry name" value="RNASE_T2_2"/>
    <property type="match status" value="1"/>
</dbReference>
<dbReference type="Pfam" id="PF00445">
    <property type="entry name" value="Ribonuclease_T2"/>
    <property type="match status" value="1"/>
</dbReference>
<protein>
    <submittedName>
        <fullName evidence="8">Extracellular ribonuclease LE</fullName>
    </submittedName>
</protein>
<dbReference type="InterPro" id="IPR033130">
    <property type="entry name" value="RNase_T2_His_AS_2"/>
</dbReference>
<dbReference type="PANTHER" id="PTHR11240:SF72">
    <property type="entry name" value="RIBONUCLEASE 1"/>
    <property type="match status" value="1"/>
</dbReference>
<keyword evidence="2" id="KW-0540">Nuclease</keyword>
<keyword evidence="9" id="KW-1185">Reference proteome</keyword>
<dbReference type="CDD" id="cd01061">
    <property type="entry name" value="RNase_T2_euk"/>
    <property type="match status" value="1"/>
</dbReference>
<keyword evidence="5" id="KW-0456">Lyase</keyword>
<feature type="active site" evidence="6">
    <location>
        <position position="131"/>
    </location>
</feature>
<evidence type="ECO:0000256" key="1">
    <source>
        <dbReference type="ARBA" id="ARBA00007469"/>
    </source>
</evidence>
<evidence type="ECO:0000256" key="7">
    <source>
        <dbReference type="RuleBase" id="RU004328"/>
    </source>
</evidence>
<dbReference type="SUPFAM" id="SSF55895">
    <property type="entry name" value="Ribonuclease Rh-like"/>
    <property type="match status" value="1"/>
</dbReference>
<dbReference type="GO" id="GO:0033897">
    <property type="term" value="F:ribonuclease T2 activity"/>
    <property type="evidence" value="ECO:0007669"/>
    <property type="project" value="InterPro"/>
</dbReference>
<dbReference type="InterPro" id="IPR018188">
    <property type="entry name" value="RNase_T2_His_AS_1"/>
</dbReference>
<dbReference type="AlphaFoldDB" id="A0A6A1UQU6"/>
<dbReference type="EMBL" id="RXIC02000026">
    <property type="protein sequence ID" value="KAB1202168.1"/>
    <property type="molecule type" value="Genomic_DNA"/>
</dbReference>
<dbReference type="OrthoDB" id="1460848at2759"/>
<dbReference type="PANTHER" id="PTHR11240">
    <property type="entry name" value="RIBONUCLEASE T2"/>
    <property type="match status" value="1"/>
</dbReference>
<evidence type="ECO:0000256" key="3">
    <source>
        <dbReference type="ARBA" id="ARBA00022759"/>
    </source>
</evidence>
<dbReference type="InterPro" id="IPR036430">
    <property type="entry name" value="RNase_T2-like_sf"/>
</dbReference>
<proteinExistence type="inferred from homology"/>